<feature type="modified residue" description="Phosphocysteine; by EIIA" evidence="7">
    <location>
        <position position="8"/>
    </location>
</feature>
<evidence type="ECO:0000259" key="8">
    <source>
        <dbReference type="PROSITE" id="PS51100"/>
    </source>
</evidence>
<evidence type="ECO:0000256" key="6">
    <source>
        <dbReference type="ARBA" id="ARBA00022777"/>
    </source>
</evidence>
<dbReference type="GO" id="GO:0016301">
    <property type="term" value="F:kinase activity"/>
    <property type="evidence" value="ECO:0007669"/>
    <property type="project" value="UniProtKB-KW"/>
</dbReference>
<keyword evidence="4 9" id="KW-0808">Transferase</keyword>
<dbReference type="PROSITE" id="PS51100">
    <property type="entry name" value="PTS_EIIB_TYPE_3"/>
    <property type="match status" value="1"/>
</dbReference>
<name>A0AAU7PNZ6_9FIRM</name>
<sequence length="102" mass="11123">MIKVRLFCNQGMSTSLLVSKMRQAAAEEGLEADIMAFPVNDLDENLGGVDCALLGPQVGYLKDKVSKTCESHQVPMDVIPMIDYGMCNGKKVLEFARKIAGK</sequence>
<dbReference type="EC" id="2.7.1.-" evidence="9"/>
<organism evidence="9">
    <name type="scientific">Lacrimispora sp. BS-2</name>
    <dbReference type="NCBI Taxonomy" id="3151850"/>
    <lineage>
        <taxon>Bacteria</taxon>
        <taxon>Bacillati</taxon>
        <taxon>Bacillota</taxon>
        <taxon>Clostridia</taxon>
        <taxon>Lachnospirales</taxon>
        <taxon>Lachnospiraceae</taxon>
        <taxon>Lacrimispora</taxon>
    </lineage>
</organism>
<dbReference type="RefSeq" id="WP_349946489.1">
    <property type="nucleotide sequence ID" value="NZ_CP157940.1"/>
</dbReference>
<accession>A0AAU7PNZ6</accession>
<evidence type="ECO:0000256" key="7">
    <source>
        <dbReference type="PROSITE-ProRule" id="PRU00423"/>
    </source>
</evidence>
<dbReference type="GO" id="GO:0008982">
    <property type="term" value="F:protein-N(PI)-phosphohistidine-sugar phosphotransferase activity"/>
    <property type="evidence" value="ECO:0007669"/>
    <property type="project" value="InterPro"/>
</dbReference>
<keyword evidence="1" id="KW-0813">Transport</keyword>
<evidence type="ECO:0000313" key="9">
    <source>
        <dbReference type="EMBL" id="XBS54082.1"/>
    </source>
</evidence>
<dbReference type="Pfam" id="PF02302">
    <property type="entry name" value="PTS_IIB"/>
    <property type="match status" value="1"/>
</dbReference>
<dbReference type="InterPro" id="IPR051819">
    <property type="entry name" value="PTS_sugar-specific_EIIB"/>
</dbReference>
<evidence type="ECO:0000256" key="3">
    <source>
        <dbReference type="ARBA" id="ARBA00022597"/>
    </source>
</evidence>
<keyword evidence="3 9" id="KW-0762">Sugar transport</keyword>
<reference evidence="9" key="1">
    <citation type="submission" date="2024-06" db="EMBL/GenBank/DDBJ databases">
        <title>Lacrimispora cavernae sp. nov., a novel anaerobe isolated from bat guano pile inside a cave.</title>
        <authorList>
            <person name="Miller S.L."/>
            <person name="Lu N."/>
            <person name="King J."/>
            <person name="Sankaranarayanan K."/>
            <person name="Lawson P.A."/>
        </authorList>
    </citation>
    <scope>NUCLEOTIDE SEQUENCE</scope>
    <source>
        <strain evidence="9">BS-2</strain>
    </source>
</reference>
<keyword evidence="2" id="KW-0597">Phosphoprotein</keyword>
<dbReference type="InterPro" id="IPR036095">
    <property type="entry name" value="PTS_EIIB-like_sf"/>
</dbReference>
<evidence type="ECO:0000256" key="1">
    <source>
        <dbReference type="ARBA" id="ARBA00022448"/>
    </source>
</evidence>
<proteinExistence type="predicted"/>
<dbReference type="PANTHER" id="PTHR34581">
    <property type="entry name" value="PTS SYSTEM N,N'-DIACETYLCHITOBIOSE-SPECIFIC EIIB COMPONENT"/>
    <property type="match status" value="1"/>
</dbReference>
<gene>
    <name evidence="9" type="ORF">ABFV83_20190</name>
</gene>
<dbReference type="PANTHER" id="PTHR34581:SF2">
    <property type="entry name" value="PTS SYSTEM N,N'-DIACETYLCHITOBIOSE-SPECIFIC EIIB COMPONENT"/>
    <property type="match status" value="1"/>
</dbReference>
<dbReference type="InterPro" id="IPR003501">
    <property type="entry name" value="PTS_EIIB_2/3"/>
</dbReference>
<keyword evidence="5" id="KW-0598">Phosphotransferase system</keyword>
<protein>
    <submittedName>
        <fullName evidence="9">PTS sugar transporter subunit IIB</fullName>
        <ecNumber evidence="9">2.7.1.-</ecNumber>
    </submittedName>
</protein>
<keyword evidence="6" id="KW-0418">Kinase</keyword>
<dbReference type="Gene3D" id="3.40.50.2300">
    <property type="match status" value="1"/>
</dbReference>
<dbReference type="SUPFAM" id="SSF52794">
    <property type="entry name" value="PTS system IIB component-like"/>
    <property type="match status" value="1"/>
</dbReference>
<dbReference type="CDD" id="cd05564">
    <property type="entry name" value="PTS_IIB_chitobiose_lichenan"/>
    <property type="match status" value="1"/>
</dbReference>
<dbReference type="GO" id="GO:0009401">
    <property type="term" value="P:phosphoenolpyruvate-dependent sugar phosphotransferase system"/>
    <property type="evidence" value="ECO:0007669"/>
    <property type="project" value="UniProtKB-KW"/>
</dbReference>
<evidence type="ECO:0000256" key="2">
    <source>
        <dbReference type="ARBA" id="ARBA00022553"/>
    </source>
</evidence>
<feature type="domain" description="PTS EIIB type-3" evidence="8">
    <location>
        <begin position="1"/>
        <end position="102"/>
    </location>
</feature>
<dbReference type="InterPro" id="IPR013012">
    <property type="entry name" value="PTS_EIIB_3"/>
</dbReference>
<evidence type="ECO:0000256" key="5">
    <source>
        <dbReference type="ARBA" id="ARBA00022683"/>
    </source>
</evidence>
<evidence type="ECO:0000256" key="4">
    <source>
        <dbReference type="ARBA" id="ARBA00022679"/>
    </source>
</evidence>
<dbReference type="EMBL" id="CP157940">
    <property type="protein sequence ID" value="XBS54082.1"/>
    <property type="molecule type" value="Genomic_DNA"/>
</dbReference>
<dbReference type="AlphaFoldDB" id="A0AAU7PNZ6"/>